<dbReference type="InterPro" id="IPR039420">
    <property type="entry name" value="WalR-like"/>
</dbReference>
<evidence type="ECO:0000256" key="2">
    <source>
        <dbReference type="ARBA" id="ARBA00023125"/>
    </source>
</evidence>
<feature type="modified residue" description="4-aspartylphosphate" evidence="3">
    <location>
        <position position="90"/>
    </location>
</feature>
<organism evidence="6 7">
    <name type="scientific">Bordetella flabilis</name>
    <dbReference type="NCBI Taxonomy" id="463014"/>
    <lineage>
        <taxon>Bacteria</taxon>
        <taxon>Pseudomonadati</taxon>
        <taxon>Pseudomonadota</taxon>
        <taxon>Betaproteobacteria</taxon>
        <taxon>Burkholderiales</taxon>
        <taxon>Alcaligenaceae</taxon>
        <taxon>Bordetella</taxon>
    </lineage>
</organism>
<dbReference type="PROSITE" id="PS50110">
    <property type="entry name" value="RESPONSE_REGULATORY"/>
    <property type="match status" value="1"/>
</dbReference>
<dbReference type="InterPro" id="IPR058245">
    <property type="entry name" value="NreC/VraR/RcsB-like_REC"/>
</dbReference>
<dbReference type="InterPro" id="IPR036388">
    <property type="entry name" value="WH-like_DNA-bd_sf"/>
</dbReference>
<dbReference type="PANTHER" id="PTHR43214:SF17">
    <property type="entry name" value="TRANSCRIPTIONAL REGULATORY PROTEIN RCSB"/>
    <property type="match status" value="1"/>
</dbReference>
<dbReference type="KEGG" id="bfz:BAU07_16775"/>
<keyword evidence="1 3" id="KW-0597">Phosphoprotein</keyword>
<dbReference type="CDD" id="cd06170">
    <property type="entry name" value="LuxR_C_like"/>
    <property type="match status" value="1"/>
</dbReference>
<dbReference type="SMART" id="SM00421">
    <property type="entry name" value="HTH_LUXR"/>
    <property type="match status" value="1"/>
</dbReference>
<dbReference type="InterPro" id="IPR016032">
    <property type="entry name" value="Sig_transdc_resp-reg_C-effctor"/>
</dbReference>
<keyword evidence="7" id="KW-1185">Reference proteome</keyword>
<dbReference type="RefSeq" id="WP_066659756.1">
    <property type="nucleotide sequence ID" value="NZ_CBCSCL010000018.1"/>
</dbReference>
<dbReference type="OrthoDB" id="8585266at2"/>
<dbReference type="Gene3D" id="1.10.10.10">
    <property type="entry name" value="Winged helix-like DNA-binding domain superfamily/Winged helix DNA-binding domain"/>
    <property type="match status" value="1"/>
</dbReference>
<dbReference type="PROSITE" id="PS50043">
    <property type="entry name" value="HTH_LUXR_2"/>
    <property type="match status" value="1"/>
</dbReference>
<dbReference type="GO" id="GO:0000160">
    <property type="term" value="P:phosphorelay signal transduction system"/>
    <property type="evidence" value="ECO:0007669"/>
    <property type="project" value="InterPro"/>
</dbReference>
<dbReference type="SUPFAM" id="SSF46894">
    <property type="entry name" value="C-terminal effector domain of the bipartite response regulators"/>
    <property type="match status" value="1"/>
</dbReference>
<reference evidence="6 7" key="1">
    <citation type="submission" date="2016-06" db="EMBL/GenBank/DDBJ databases">
        <title>Complete genome sequences of Bordetella bronchialis and Bordetella flabilis.</title>
        <authorList>
            <person name="LiPuma J.J."/>
            <person name="Spilker T."/>
        </authorList>
    </citation>
    <scope>NUCLEOTIDE SEQUENCE [LARGE SCALE GENOMIC DNA]</scope>
    <source>
        <strain evidence="6 7">AU10664</strain>
    </source>
</reference>
<dbReference type="Pfam" id="PF00072">
    <property type="entry name" value="Response_reg"/>
    <property type="match status" value="1"/>
</dbReference>
<dbReference type="Gene3D" id="3.40.50.2300">
    <property type="match status" value="1"/>
</dbReference>
<dbReference type="EMBL" id="CP016172">
    <property type="protein sequence ID" value="ANN78542.1"/>
    <property type="molecule type" value="Genomic_DNA"/>
</dbReference>
<dbReference type="GO" id="GO:0006355">
    <property type="term" value="P:regulation of DNA-templated transcription"/>
    <property type="evidence" value="ECO:0007669"/>
    <property type="project" value="InterPro"/>
</dbReference>
<dbReference type="AlphaFoldDB" id="A0A193GER2"/>
<evidence type="ECO:0000259" key="4">
    <source>
        <dbReference type="PROSITE" id="PS50043"/>
    </source>
</evidence>
<dbReference type="SMART" id="SM00448">
    <property type="entry name" value="REC"/>
    <property type="match status" value="1"/>
</dbReference>
<dbReference type="GO" id="GO:0003677">
    <property type="term" value="F:DNA binding"/>
    <property type="evidence" value="ECO:0007669"/>
    <property type="project" value="UniProtKB-KW"/>
</dbReference>
<keyword evidence="2 6" id="KW-0238">DNA-binding</keyword>
<evidence type="ECO:0000313" key="6">
    <source>
        <dbReference type="EMBL" id="ANN78542.1"/>
    </source>
</evidence>
<dbReference type="Pfam" id="PF00196">
    <property type="entry name" value="GerE"/>
    <property type="match status" value="1"/>
</dbReference>
<feature type="domain" description="Response regulatory" evidence="5">
    <location>
        <begin position="39"/>
        <end position="157"/>
    </location>
</feature>
<dbReference type="CDD" id="cd17535">
    <property type="entry name" value="REC_NarL-like"/>
    <property type="match status" value="1"/>
</dbReference>
<evidence type="ECO:0000313" key="7">
    <source>
        <dbReference type="Proteomes" id="UP000091926"/>
    </source>
</evidence>
<evidence type="ECO:0000256" key="3">
    <source>
        <dbReference type="PROSITE-ProRule" id="PRU00169"/>
    </source>
</evidence>
<protein>
    <submittedName>
        <fullName evidence="6">DNA-binding response regulator</fullName>
    </submittedName>
</protein>
<dbReference type="InterPro" id="IPR000792">
    <property type="entry name" value="Tscrpt_reg_LuxR_C"/>
</dbReference>
<dbReference type="PRINTS" id="PR00038">
    <property type="entry name" value="HTHLUXR"/>
</dbReference>
<gene>
    <name evidence="6" type="ORF">BAU07_16775</name>
</gene>
<feature type="domain" description="HTH luxR-type" evidence="4">
    <location>
        <begin position="176"/>
        <end position="241"/>
    </location>
</feature>
<dbReference type="InterPro" id="IPR011006">
    <property type="entry name" value="CheY-like_superfamily"/>
</dbReference>
<dbReference type="STRING" id="463014.BAU07_16775"/>
<proteinExistence type="predicted"/>
<evidence type="ECO:0000259" key="5">
    <source>
        <dbReference type="PROSITE" id="PS50110"/>
    </source>
</evidence>
<name>A0A193GER2_9BORD</name>
<dbReference type="PANTHER" id="PTHR43214">
    <property type="entry name" value="TWO-COMPONENT RESPONSE REGULATOR"/>
    <property type="match status" value="1"/>
</dbReference>
<sequence>MTIARCLPSLPPAVSPVLTSGEPSVRRYLLTSRPRHRIRVSILDDHPVIALGMASFLQHQADFEVVHTETSSVRFLESLKQVPCDVAIVDFYLPRQTWEGIHFIKRIRRLHPELVIITFSAGKIVDTEYAAFKAGANGYVPKGERLPFLADMIRLAVNTPRAFYSCTDGHVHDCRPKRPEERLTNAELEILRNIALGLSVTQIAAKLLRSKKTISTHKRRAMKKLDLADDLALALYLKEKFEQSIGD</sequence>
<evidence type="ECO:0000256" key="1">
    <source>
        <dbReference type="ARBA" id="ARBA00022553"/>
    </source>
</evidence>
<dbReference type="SUPFAM" id="SSF52172">
    <property type="entry name" value="CheY-like"/>
    <property type="match status" value="1"/>
</dbReference>
<accession>A0A193GER2</accession>
<dbReference type="Proteomes" id="UP000091926">
    <property type="component" value="Chromosome"/>
</dbReference>
<dbReference type="PROSITE" id="PS00622">
    <property type="entry name" value="HTH_LUXR_1"/>
    <property type="match status" value="1"/>
</dbReference>
<dbReference type="InterPro" id="IPR001789">
    <property type="entry name" value="Sig_transdc_resp-reg_receiver"/>
</dbReference>